<keyword evidence="3" id="KW-1185">Reference proteome</keyword>
<dbReference type="EMBL" id="JAINUF010000002">
    <property type="protein sequence ID" value="KAJ8375928.1"/>
    <property type="molecule type" value="Genomic_DNA"/>
</dbReference>
<name>A0A9Q1G6G4_SYNKA</name>
<dbReference type="AlphaFoldDB" id="A0A9Q1G6G4"/>
<evidence type="ECO:0000313" key="3">
    <source>
        <dbReference type="Proteomes" id="UP001152622"/>
    </source>
</evidence>
<organism evidence="2 3">
    <name type="scientific">Synaphobranchus kaupii</name>
    <name type="common">Kaup's arrowtooth eel</name>
    <dbReference type="NCBI Taxonomy" id="118154"/>
    <lineage>
        <taxon>Eukaryota</taxon>
        <taxon>Metazoa</taxon>
        <taxon>Chordata</taxon>
        <taxon>Craniata</taxon>
        <taxon>Vertebrata</taxon>
        <taxon>Euteleostomi</taxon>
        <taxon>Actinopterygii</taxon>
        <taxon>Neopterygii</taxon>
        <taxon>Teleostei</taxon>
        <taxon>Anguilliformes</taxon>
        <taxon>Synaphobranchidae</taxon>
        <taxon>Synaphobranchus</taxon>
    </lineage>
</organism>
<evidence type="ECO:0000313" key="2">
    <source>
        <dbReference type="EMBL" id="KAJ8375928.1"/>
    </source>
</evidence>
<reference evidence="2" key="1">
    <citation type="journal article" date="2023" name="Science">
        <title>Genome structures resolve the early diversification of teleost fishes.</title>
        <authorList>
            <person name="Parey E."/>
            <person name="Louis A."/>
            <person name="Montfort J."/>
            <person name="Bouchez O."/>
            <person name="Roques C."/>
            <person name="Iampietro C."/>
            <person name="Lluch J."/>
            <person name="Castinel A."/>
            <person name="Donnadieu C."/>
            <person name="Desvignes T."/>
            <person name="Floi Bucao C."/>
            <person name="Jouanno E."/>
            <person name="Wen M."/>
            <person name="Mejri S."/>
            <person name="Dirks R."/>
            <person name="Jansen H."/>
            <person name="Henkel C."/>
            <person name="Chen W.J."/>
            <person name="Zahm M."/>
            <person name="Cabau C."/>
            <person name="Klopp C."/>
            <person name="Thompson A.W."/>
            <person name="Robinson-Rechavi M."/>
            <person name="Braasch I."/>
            <person name="Lecointre G."/>
            <person name="Bobe J."/>
            <person name="Postlethwait J.H."/>
            <person name="Berthelot C."/>
            <person name="Roest Crollius H."/>
            <person name="Guiguen Y."/>
        </authorList>
    </citation>
    <scope>NUCLEOTIDE SEQUENCE</scope>
    <source>
        <strain evidence="2">WJC10195</strain>
    </source>
</reference>
<dbReference type="PANTHER" id="PTHR46791">
    <property type="entry name" value="EXPRESSED PROTEIN"/>
    <property type="match status" value="1"/>
</dbReference>
<feature type="domain" description="Integrase core" evidence="1">
    <location>
        <begin position="60"/>
        <end position="132"/>
    </location>
</feature>
<evidence type="ECO:0000259" key="1">
    <source>
        <dbReference type="Pfam" id="PF24764"/>
    </source>
</evidence>
<dbReference type="InterPro" id="IPR058913">
    <property type="entry name" value="Integrase_dom_put"/>
</dbReference>
<protein>
    <recommendedName>
        <fullName evidence="1">Integrase core domain-containing protein</fullName>
    </recommendedName>
</protein>
<sequence length="209" mass="23886">MKKVQHRLFAEPKRRNFVRSSRKIMYLKASTNNKAITVFSSFLVAVNEFGLPKRVRSDKVSSNYYAAFRHLEDIGELDPDLDVHLICLHYVMIPRINMHLHLFRRTWDNHPMSSESNKSPQQLWISGLLLNQRPLTDTEDDHTFGIDWDGPVGTADPANHVSVPEADTPLKAAIEARLQETINPLQPSTCFGLDLYIKATQEVQFVTGM</sequence>
<dbReference type="Pfam" id="PF24764">
    <property type="entry name" value="rva_4"/>
    <property type="match status" value="1"/>
</dbReference>
<gene>
    <name evidence="2" type="ORF">SKAU_G00065080</name>
</gene>
<dbReference type="PANTHER" id="PTHR46791:SF11">
    <property type="entry name" value="INTEGRASE CATALYTIC DOMAIN-CONTAINING PROTEIN"/>
    <property type="match status" value="1"/>
</dbReference>
<comment type="caution">
    <text evidence="2">The sequence shown here is derived from an EMBL/GenBank/DDBJ whole genome shotgun (WGS) entry which is preliminary data.</text>
</comment>
<accession>A0A9Q1G6G4</accession>
<dbReference type="Proteomes" id="UP001152622">
    <property type="component" value="Chromosome 2"/>
</dbReference>
<dbReference type="OrthoDB" id="5986573at2759"/>
<proteinExistence type="predicted"/>